<proteinExistence type="predicted"/>
<dbReference type="EMBL" id="CP040098">
    <property type="protein sequence ID" value="QCQ21028.1"/>
    <property type="molecule type" value="Genomic_DNA"/>
</dbReference>
<organism evidence="1 2">
    <name type="scientific">Desulfoglaeba alkanexedens ALDC</name>
    <dbReference type="NCBI Taxonomy" id="980445"/>
    <lineage>
        <taxon>Bacteria</taxon>
        <taxon>Pseudomonadati</taxon>
        <taxon>Thermodesulfobacteriota</taxon>
        <taxon>Syntrophobacteria</taxon>
        <taxon>Syntrophobacterales</taxon>
        <taxon>Syntrophobacteraceae</taxon>
        <taxon>Desulfoglaeba</taxon>
    </lineage>
</organism>
<dbReference type="OrthoDB" id="5382686at2"/>
<protein>
    <submittedName>
        <fullName evidence="1">Uncharacterized protein</fullName>
    </submittedName>
</protein>
<dbReference type="Proteomes" id="UP000298602">
    <property type="component" value="Chromosome"/>
</dbReference>
<accession>A0A4P8KZW0</accession>
<dbReference type="AlphaFoldDB" id="A0A4P8KZW0"/>
<name>A0A4P8KZW0_9BACT</name>
<reference evidence="1 2" key="2">
    <citation type="submission" date="2019-05" db="EMBL/GenBank/DDBJ databases">
        <authorList>
            <person name="Suflita J.M."/>
            <person name="Marks C.R."/>
        </authorList>
    </citation>
    <scope>NUCLEOTIDE SEQUENCE [LARGE SCALE GENOMIC DNA]</scope>
    <source>
        <strain evidence="1 2">ALDC</strain>
    </source>
</reference>
<evidence type="ECO:0000313" key="2">
    <source>
        <dbReference type="Proteomes" id="UP000298602"/>
    </source>
</evidence>
<evidence type="ECO:0000313" key="1">
    <source>
        <dbReference type="EMBL" id="QCQ21028.1"/>
    </source>
</evidence>
<dbReference type="KEGG" id="dax:FDQ92_01720"/>
<reference evidence="1 2" key="1">
    <citation type="submission" date="2019-05" db="EMBL/GenBank/DDBJ databases">
        <title>The Complete Genome Sequence of the n-alkane-degrading Desulfoglaeba alkanexedens ALDC reveals multiple alkylsuccinate synthase gene clusters.</title>
        <authorList>
            <person name="Callaghan A.V."/>
            <person name="Davidova I.A."/>
            <person name="Duncan K.E."/>
            <person name="Morris B."/>
            <person name="McInerney M.J."/>
        </authorList>
    </citation>
    <scope>NUCLEOTIDE SEQUENCE [LARGE SCALE GENOMIC DNA]</scope>
    <source>
        <strain evidence="1 2">ALDC</strain>
    </source>
</reference>
<dbReference type="RefSeq" id="WP_137422998.1">
    <property type="nucleotide sequence ID" value="NZ_CP040098.1"/>
</dbReference>
<sequence length="72" mass="8262">MTRVIQSRAKPSPYQASVRHPVPNPVMCREGRGVRNFSCFHYDRCLDKAAKGMWSGFTCHECPFFQGRDEPS</sequence>
<keyword evidence="2" id="KW-1185">Reference proteome</keyword>
<gene>
    <name evidence="1" type="ORF">FDQ92_01720</name>
</gene>